<keyword evidence="1" id="KW-0812">Transmembrane</keyword>
<keyword evidence="1" id="KW-0472">Membrane</keyword>
<dbReference type="Proteomes" id="UP000053097">
    <property type="component" value="Unassembled WGS sequence"/>
</dbReference>
<evidence type="ECO:0000256" key="1">
    <source>
        <dbReference type="SAM" id="Phobius"/>
    </source>
</evidence>
<keyword evidence="3" id="KW-1185">Reference proteome</keyword>
<evidence type="ECO:0000313" key="2">
    <source>
        <dbReference type="EMBL" id="EZA49807.1"/>
    </source>
</evidence>
<dbReference type="EMBL" id="KK107497">
    <property type="protein sequence ID" value="EZA49807.1"/>
    <property type="molecule type" value="Genomic_DNA"/>
</dbReference>
<organism evidence="2 3">
    <name type="scientific">Ooceraea biroi</name>
    <name type="common">Clonal raider ant</name>
    <name type="synonym">Cerapachys biroi</name>
    <dbReference type="NCBI Taxonomy" id="2015173"/>
    <lineage>
        <taxon>Eukaryota</taxon>
        <taxon>Metazoa</taxon>
        <taxon>Ecdysozoa</taxon>
        <taxon>Arthropoda</taxon>
        <taxon>Hexapoda</taxon>
        <taxon>Insecta</taxon>
        <taxon>Pterygota</taxon>
        <taxon>Neoptera</taxon>
        <taxon>Endopterygota</taxon>
        <taxon>Hymenoptera</taxon>
        <taxon>Apocrita</taxon>
        <taxon>Aculeata</taxon>
        <taxon>Formicoidea</taxon>
        <taxon>Formicidae</taxon>
        <taxon>Dorylinae</taxon>
        <taxon>Ooceraea</taxon>
    </lineage>
</organism>
<sequence>MVVVMEALQIVSGLLCGLPGTKLTTGEIAVVVIMILLAGFGSILTIIIQYNTKQVMEQAIQEAIPMAQQNTERPCRLTNYSVTSSCV</sequence>
<name>A0A026W167_OOCBI</name>
<gene>
    <name evidence="2" type="ORF">X777_11963</name>
</gene>
<proteinExistence type="predicted"/>
<dbReference type="AlphaFoldDB" id="A0A026W167"/>
<feature type="transmembrane region" description="Helical" evidence="1">
    <location>
        <begin position="28"/>
        <end position="48"/>
    </location>
</feature>
<protein>
    <submittedName>
        <fullName evidence="2">Uncharacterized protein</fullName>
    </submittedName>
</protein>
<evidence type="ECO:0000313" key="3">
    <source>
        <dbReference type="Proteomes" id="UP000053097"/>
    </source>
</evidence>
<accession>A0A026W167</accession>
<keyword evidence="1" id="KW-1133">Transmembrane helix</keyword>
<reference evidence="2 3" key="1">
    <citation type="journal article" date="2014" name="Curr. Biol.">
        <title>The genome of the clonal raider ant Cerapachys biroi.</title>
        <authorList>
            <person name="Oxley P.R."/>
            <person name="Ji L."/>
            <person name="Fetter-Pruneda I."/>
            <person name="McKenzie S.K."/>
            <person name="Li C."/>
            <person name="Hu H."/>
            <person name="Zhang G."/>
            <person name="Kronauer D.J."/>
        </authorList>
    </citation>
    <scope>NUCLEOTIDE SEQUENCE [LARGE SCALE GENOMIC DNA]</scope>
</reference>